<dbReference type="AlphaFoldDB" id="A0A9D7E567"/>
<protein>
    <submittedName>
        <fullName evidence="1">Uncharacterized protein</fullName>
    </submittedName>
</protein>
<name>A0A9D7E567_9PROT</name>
<sequence>MGDDAFRLEIISRTLQSAGHDRVRTCHGAAAAGCHPAHGYFIAKPMPGADLPARLEN</sequence>
<dbReference type="EMBL" id="JADJEV010000003">
    <property type="protein sequence ID" value="MBK6973085.1"/>
    <property type="molecule type" value="Genomic_DNA"/>
</dbReference>
<reference evidence="1" key="1">
    <citation type="submission" date="2020-10" db="EMBL/GenBank/DDBJ databases">
        <title>Connecting structure to function with the recovery of over 1000 high-quality activated sludge metagenome-assembled genomes encoding full-length rRNA genes using long-read sequencing.</title>
        <authorList>
            <person name="Singleton C.M."/>
            <person name="Petriglieri F."/>
            <person name="Kristensen J.M."/>
            <person name="Kirkegaard R.H."/>
            <person name="Michaelsen T.Y."/>
            <person name="Andersen M.H."/>
            <person name="Karst S.M."/>
            <person name="Dueholm M.S."/>
            <person name="Nielsen P.H."/>
            <person name="Albertsen M."/>
        </authorList>
    </citation>
    <scope>NUCLEOTIDE SEQUENCE</scope>
    <source>
        <strain evidence="1">Bjer_18-Q3-R1-45_BAT3C.347</strain>
    </source>
</reference>
<evidence type="ECO:0000313" key="2">
    <source>
        <dbReference type="Proteomes" id="UP000807785"/>
    </source>
</evidence>
<dbReference type="Proteomes" id="UP000807785">
    <property type="component" value="Unassembled WGS sequence"/>
</dbReference>
<proteinExistence type="predicted"/>
<gene>
    <name evidence="1" type="ORF">IPH26_09115</name>
</gene>
<evidence type="ECO:0000313" key="1">
    <source>
        <dbReference type="EMBL" id="MBK6973085.1"/>
    </source>
</evidence>
<comment type="caution">
    <text evidence="1">The sequence shown here is derived from an EMBL/GenBank/DDBJ whole genome shotgun (WGS) entry which is preliminary data.</text>
</comment>
<accession>A0A9D7E567</accession>
<organism evidence="1 2">
    <name type="scientific">Candidatus Methylophosphatis roskildensis</name>
    <dbReference type="NCBI Taxonomy" id="2899263"/>
    <lineage>
        <taxon>Bacteria</taxon>
        <taxon>Pseudomonadati</taxon>
        <taxon>Pseudomonadota</taxon>
        <taxon>Betaproteobacteria</taxon>
        <taxon>Nitrosomonadales</taxon>
        <taxon>Sterolibacteriaceae</taxon>
        <taxon>Candidatus Methylophosphatis</taxon>
    </lineage>
</organism>